<reference evidence="1 2" key="1">
    <citation type="submission" date="2023-08" db="EMBL/GenBank/DDBJ databases">
        <title>Helicovermis profunda gen. nov., sp. nov., a novel mesophilic, fermentative bacterium within the Bacillota from a deep-sea hydrothermal vent chimney.</title>
        <authorList>
            <person name="Miyazaki U."/>
            <person name="Mizutani D."/>
            <person name="Hashimoto Y."/>
            <person name="Tame A."/>
            <person name="Sawayama S."/>
            <person name="Miyazaki J."/>
            <person name="Takai K."/>
            <person name="Nakagawa S."/>
        </authorList>
    </citation>
    <scope>NUCLEOTIDE SEQUENCE [LARGE SCALE GENOMIC DNA]</scope>
    <source>
        <strain evidence="1 2">S502</strain>
    </source>
</reference>
<evidence type="ECO:0000313" key="2">
    <source>
        <dbReference type="Proteomes" id="UP001321786"/>
    </source>
</evidence>
<dbReference type="EMBL" id="AP028654">
    <property type="protein sequence ID" value="BEP29024.1"/>
    <property type="molecule type" value="Genomic_DNA"/>
</dbReference>
<accession>A0AAU9ELU2</accession>
<dbReference type="RefSeq" id="WP_338534694.1">
    <property type="nucleotide sequence ID" value="NZ_AP028654.1"/>
</dbReference>
<dbReference type="Proteomes" id="UP001321786">
    <property type="component" value="Chromosome"/>
</dbReference>
<proteinExistence type="predicted"/>
<organism evidence="1 2">
    <name type="scientific">Helicovermis profundi</name>
    <dbReference type="NCBI Taxonomy" id="3065157"/>
    <lineage>
        <taxon>Bacteria</taxon>
        <taxon>Bacillati</taxon>
        <taxon>Bacillota</taxon>
        <taxon>Clostridia</taxon>
        <taxon>Helicovermis</taxon>
    </lineage>
</organism>
<protein>
    <submittedName>
        <fullName evidence="1">Uncharacterized protein</fullName>
    </submittedName>
</protein>
<gene>
    <name evidence="1" type="ORF">HLPR_13550</name>
</gene>
<dbReference type="AlphaFoldDB" id="A0AAU9ELU2"/>
<name>A0AAU9ELU2_9FIRM</name>
<sequence length="257" mass="29764">MMVNNDINIVKNVDFVLKLIDDYDLSKPKGKLVFVLNDRVVIPIVKNSGTYIFVNLELNSQVNILYIKSDYYFSREIIISLNFNALFDMSVLKLKPKYIYPYFKKGTIIKFTTFNKHKETVASSICSYIDDKNNYDARIIDNVNGKFLIKGAYEEYLFGNKYITQKEKLIESNVISLYEKGIYIISTADSKLLDIGDKLYNATFTTTDENGNGVVYFNNFIKNKININIVLKSFDLIKEVSMQIEENKIYNLGSLYF</sequence>
<keyword evidence="2" id="KW-1185">Reference proteome</keyword>
<evidence type="ECO:0000313" key="1">
    <source>
        <dbReference type="EMBL" id="BEP29024.1"/>
    </source>
</evidence>
<dbReference type="KEGG" id="hprf:HLPR_13550"/>